<sequence length="61" mass="7317">MKFISKKSNIFYIFLTSFLTSIIFSIYMNINDPNITKIIVVEINFFIIMFILLLIFIKFLK</sequence>
<dbReference type="EMBL" id="AGYT01000011">
    <property type="protein sequence ID" value="ENZ00896.1"/>
    <property type="molecule type" value="Genomic_DNA"/>
</dbReference>
<evidence type="ECO:0000313" key="3">
    <source>
        <dbReference type="Proteomes" id="UP000013097"/>
    </source>
</evidence>
<feature type="transmembrane region" description="Helical" evidence="1">
    <location>
        <begin position="12"/>
        <end position="30"/>
    </location>
</feature>
<evidence type="ECO:0000256" key="1">
    <source>
        <dbReference type="SAM" id="Phobius"/>
    </source>
</evidence>
<dbReference type="HOGENOM" id="CLU_2914314_0_0_9"/>
<reference evidence="2 3" key="1">
    <citation type="submission" date="2013-01" db="EMBL/GenBank/DDBJ databases">
        <title>The Genome Sequence of Clostridium colicanis 209318.</title>
        <authorList>
            <consortium name="The Broad Institute Genome Sequencing Platform"/>
            <person name="Earl A."/>
            <person name="Ward D."/>
            <person name="Feldgarden M."/>
            <person name="Gevers D."/>
            <person name="Courvalin P."/>
            <person name="Lambert T."/>
            <person name="Walker B."/>
            <person name="Young S.K."/>
            <person name="Zeng Q."/>
            <person name="Gargeya S."/>
            <person name="Fitzgerald M."/>
            <person name="Haas B."/>
            <person name="Abouelleil A."/>
            <person name="Alvarado L."/>
            <person name="Arachchi H.M."/>
            <person name="Berlin A.M."/>
            <person name="Chapman S.B."/>
            <person name="Dewar J."/>
            <person name="Goldberg J."/>
            <person name="Griggs A."/>
            <person name="Gujja S."/>
            <person name="Hansen M."/>
            <person name="Howarth C."/>
            <person name="Imamovic A."/>
            <person name="Larimer J."/>
            <person name="McCowan C."/>
            <person name="Murphy C."/>
            <person name="Neiman D."/>
            <person name="Pearson M."/>
            <person name="Priest M."/>
            <person name="Roberts A."/>
            <person name="Saif S."/>
            <person name="Shea T."/>
            <person name="Sisk P."/>
            <person name="Sykes S."/>
            <person name="Wortman J."/>
            <person name="Nusbaum C."/>
            <person name="Birren B."/>
        </authorList>
    </citation>
    <scope>NUCLEOTIDE SEQUENCE [LARGE SCALE GENOMIC DNA]</scope>
    <source>
        <strain evidence="2 3">209318</strain>
    </source>
</reference>
<protein>
    <submittedName>
        <fullName evidence="2">Uncharacterized protein</fullName>
    </submittedName>
</protein>
<gene>
    <name evidence="2" type="ORF">HMPREF1092_02247</name>
</gene>
<keyword evidence="3" id="KW-1185">Reference proteome</keyword>
<proteinExistence type="predicted"/>
<feature type="transmembrane region" description="Helical" evidence="1">
    <location>
        <begin position="36"/>
        <end position="57"/>
    </location>
</feature>
<organism evidence="2 3">
    <name type="scientific">Clostridium thermobutyricum</name>
    <dbReference type="NCBI Taxonomy" id="29372"/>
    <lineage>
        <taxon>Bacteria</taxon>
        <taxon>Bacillati</taxon>
        <taxon>Bacillota</taxon>
        <taxon>Clostridia</taxon>
        <taxon>Eubacteriales</taxon>
        <taxon>Clostridiaceae</taxon>
        <taxon>Clostridium</taxon>
    </lineage>
</organism>
<dbReference type="Proteomes" id="UP000013097">
    <property type="component" value="Unassembled WGS sequence"/>
</dbReference>
<accession>N9WCZ0</accession>
<evidence type="ECO:0000313" key="2">
    <source>
        <dbReference type="EMBL" id="ENZ00896.1"/>
    </source>
</evidence>
<keyword evidence="1" id="KW-0472">Membrane</keyword>
<name>N9WCZ0_9CLOT</name>
<dbReference type="AlphaFoldDB" id="N9WCZ0"/>
<keyword evidence="1" id="KW-1133">Transmembrane helix</keyword>
<comment type="caution">
    <text evidence="2">The sequence shown here is derived from an EMBL/GenBank/DDBJ whole genome shotgun (WGS) entry which is preliminary data.</text>
</comment>
<keyword evidence="1" id="KW-0812">Transmembrane</keyword>